<dbReference type="SMART" id="SM00470">
    <property type="entry name" value="ParB"/>
    <property type="match status" value="1"/>
</dbReference>
<keyword evidence="3" id="KW-1185">Reference proteome</keyword>
<dbReference type="EMBL" id="LPWH01000122">
    <property type="protein sequence ID" value="POQ98466.1"/>
    <property type="molecule type" value="Genomic_DNA"/>
</dbReference>
<dbReference type="PANTHER" id="PTHR33375">
    <property type="entry name" value="CHROMOSOME-PARTITIONING PROTEIN PARB-RELATED"/>
    <property type="match status" value="1"/>
</dbReference>
<protein>
    <recommendedName>
        <fullName evidence="1">ParB-like N-terminal domain-containing protein</fullName>
    </recommendedName>
</protein>
<proteinExistence type="predicted"/>
<organism evidence="2 3">
    <name type="scientific">Alkalispirochaeta sphaeroplastigenens</name>
    <dbReference type="NCBI Taxonomy" id="1187066"/>
    <lineage>
        <taxon>Bacteria</taxon>
        <taxon>Pseudomonadati</taxon>
        <taxon>Spirochaetota</taxon>
        <taxon>Spirochaetia</taxon>
        <taxon>Spirochaetales</taxon>
        <taxon>Spirochaetaceae</taxon>
        <taxon>Alkalispirochaeta</taxon>
    </lineage>
</organism>
<dbReference type="Gene3D" id="3.90.1530.30">
    <property type="match status" value="1"/>
</dbReference>
<dbReference type="AlphaFoldDB" id="A0A2S4JG23"/>
<dbReference type="GO" id="GO:0007059">
    <property type="term" value="P:chromosome segregation"/>
    <property type="evidence" value="ECO:0007669"/>
    <property type="project" value="TreeGrafter"/>
</dbReference>
<gene>
    <name evidence="2" type="ORF">AU468_12800</name>
</gene>
<evidence type="ECO:0000259" key="1">
    <source>
        <dbReference type="SMART" id="SM00470"/>
    </source>
</evidence>
<dbReference type="InterPro" id="IPR036086">
    <property type="entry name" value="ParB/Sulfiredoxin_sf"/>
</dbReference>
<evidence type="ECO:0000313" key="3">
    <source>
        <dbReference type="Proteomes" id="UP000237350"/>
    </source>
</evidence>
<dbReference type="InterPro" id="IPR003115">
    <property type="entry name" value="ParB_N"/>
</dbReference>
<accession>A0A2S4JG23</accession>
<sequence length="140" mass="15718">MGNLDSLAASLRKNGLLHPLVVTEDLTLIAGHRRLEAARLLGWQEIDCTVLSGNTQEELLQMELDENAVRKEFTSDEMADALLRLDRIRNPSGLKRLGRYLAGLGSRIWHAITAPFRFLSRRGKTSEDEAEEILPPTPEE</sequence>
<evidence type="ECO:0000313" key="2">
    <source>
        <dbReference type="EMBL" id="POQ98466.1"/>
    </source>
</evidence>
<reference evidence="3" key="1">
    <citation type="submission" date="2015-12" db="EMBL/GenBank/DDBJ databases">
        <authorList>
            <person name="Lodha T.D."/>
            <person name="Chintalapati S."/>
            <person name="Chintalapati V.R."/>
            <person name="Sravanthi T."/>
        </authorList>
    </citation>
    <scope>NUCLEOTIDE SEQUENCE [LARGE SCALE GENOMIC DNA]</scope>
    <source>
        <strain evidence="3">JC133</strain>
    </source>
</reference>
<name>A0A2S4JG23_9SPIO</name>
<comment type="caution">
    <text evidence="2">The sequence shown here is derived from an EMBL/GenBank/DDBJ whole genome shotgun (WGS) entry which is preliminary data.</text>
</comment>
<dbReference type="PANTHER" id="PTHR33375:SF1">
    <property type="entry name" value="CHROMOSOME-PARTITIONING PROTEIN PARB-RELATED"/>
    <property type="match status" value="1"/>
</dbReference>
<dbReference type="GO" id="GO:0045881">
    <property type="term" value="P:positive regulation of sporulation resulting in formation of a cellular spore"/>
    <property type="evidence" value="ECO:0007669"/>
    <property type="project" value="TreeGrafter"/>
</dbReference>
<dbReference type="Proteomes" id="UP000237350">
    <property type="component" value="Unassembled WGS sequence"/>
</dbReference>
<dbReference type="SUPFAM" id="SSF110849">
    <property type="entry name" value="ParB/Sulfiredoxin"/>
    <property type="match status" value="1"/>
</dbReference>
<feature type="domain" description="ParB-like N-terminal" evidence="1">
    <location>
        <begin position="1"/>
        <end position="68"/>
    </location>
</feature>
<dbReference type="Pfam" id="PF02195">
    <property type="entry name" value="ParB_N"/>
    <property type="match status" value="1"/>
</dbReference>
<dbReference type="InterPro" id="IPR050336">
    <property type="entry name" value="Chromosome_partition/occlusion"/>
</dbReference>
<dbReference type="GO" id="GO:0005694">
    <property type="term" value="C:chromosome"/>
    <property type="evidence" value="ECO:0007669"/>
    <property type="project" value="TreeGrafter"/>
</dbReference>